<dbReference type="InterPro" id="IPR001690">
    <property type="entry name" value="Autoind_synthase"/>
</dbReference>
<dbReference type="Pfam" id="PF00765">
    <property type="entry name" value="Autoind_synth"/>
    <property type="match status" value="1"/>
</dbReference>
<dbReference type="GO" id="GO:0007165">
    <property type="term" value="P:signal transduction"/>
    <property type="evidence" value="ECO:0007669"/>
    <property type="project" value="TreeGrafter"/>
</dbReference>
<dbReference type="EMBL" id="CP002292">
    <property type="protein sequence ID" value="ADP71894.1"/>
    <property type="molecule type" value="Genomic_DNA"/>
</dbReference>
<keyword evidence="1 5" id="KW-0673">Quorum sensing</keyword>
<dbReference type="InterPro" id="IPR016181">
    <property type="entry name" value="Acyl_CoA_acyltransferase"/>
</dbReference>
<sequence length="212" mass="24802">MIDCVSISTSHLFTGNPIYEQHRLRHECIVQRQRWKVPTVRNMEYDQYDNPAAWYLVWRDEAGRARGSSRLYPTDRPYMLQEIFPHLVTNIAIPKTTEVWEGSRFCVDEKLPIEKRKRIVQELIIGYLEFGLAQGITRIVGVMYPAYCRNIFMRNGWDVEWLGDVSRSEEGYKIIAGSLTVSRAVLKKVREKTGIYENVLHHGEQTKMRHAA</sequence>
<evidence type="ECO:0000256" key="1">
    <source>
        <dbReference type="ARBA" id="ARBA00022654"/>
    </source>
</evidence>
<dbReference type="AlphaFoldDB" id="E3I7H5"/>
<evidence type="ECO:0000256" key="3">
    <source>
        <dbReference type="ARBA" id="ARBA00022691"/>
    </source>
</evidence>
<evidence type="ECO:0000313" key="7">
    <source>
        <dbReference type="EMBL" id="ADP71894.1"/>
    </source>
</evidence>
<evidence type="ECO:0000256" key="5">
    <source>
        <dbReference type="PROSITE-ProRule" id="PRU00533"/>
    </source>
</evidence>
<dbReference type="KEGG" id="rva:Rvan_2683"/>
<dbReference type="PANTHER" id="PTHR39322:SF1">
    <property type="entry name" value="ISOVALERYL-HOMOSERINE LACTONE SYNTHASE"/>
    <property type="match status" value="1"/>
</dbReference>
<dbReference type="STRING" id="648757.Rvan_2683"/>
<dbReference type="Gene3D" id="3.40.630.30">
    <property type="match status" value="1"/>
</dbReference>
<dbReference type="HOGENOM" id="CLU_085711_3_0_5"/>
<keyword evidence="3 6" id="KW-0949">S-adenosyl-L-methionine</keyword>
<keyword evidence="7" id="KW-0012">Acyltransferase</keyword>
<keyword evidence="8" id="KW-1185">Reference proteome</keyword>
<evidence type="ECO:0000256" key="4">
    <source>
        <dbReference type="ARBA" id="ARBA00022929"/>
    </source>
</evidence>
<dbReference type="eggNOG" id="COG3916">
    <property type="taxonomic scope" value="Bacteria"/>
</dbReference>
<evidence type="ECO:0000313" key="8">
    <source>
        <dbReference type="Proteomes" id="UP000001399"/>
    </source>
</evidence>
<dbReference type="Proteomes" id="UP000001399">
    <property type="component" value="Chromosome"/>
</dbReference>
<dbReference type="OrthoDB" id="6169313at2"/>
<organism evidence="7 8">
    <name type="scientific">Rhodomicrobium vannielii (strain ATCC 17100 / DSM 162 / LMG 4299 / NCIMB 10020 / ATH 3.1.1)</name>
    <dbReference type="NCBI Taxonomy" id="648757"/>
    <lineage>
        <taxon>Bacteria</taxon>
        <taxon>Pseudomonadati</taxon>
        <taxon>Pseudomonadota</taxon>
        <taxon>Alphaproteobacteria</taxon>
        <taxon>Hyphomicrobiales</taxon>
        <taxon>Hyphomicrobiaceae</taxon>
        <taxon>Rhodomicrobium</taxon>
    </lineage>
</organism>
<evidence type="ECO:0000256" key="2">
    <source>
        <dbReference type="ARBA" id="ARBA00022679"/>
    </source>
</evidence>
<keyword evidence="2 6" id="KW-0808">Transferase</keyword>
<dbReference type="SUPFAM" id="SSF55729">
    <property type="entry name" value="Acyl-CoA N-acyltransferases (Nat)"/>
    <property type="match status" value="1"/>
</dbReference>
<accession>E3I7H5</accession>
<comment type="catalytic activity">
    <reaction evidence="6">
        <text>a fatty acyl-[ACP] + S-adenosyl-L-methionine = an N-acyl-L-homoserine lactone + S-methyl-5'-thioadenosine + holo-[ACP] + H(+)</text>
        <dbReference type="Rhea" id="RHEA:10096"/>
        <dbReference type="Rhea" id="RHEA-COMP:9685"/>
        <dbReference type="Rhea" id="RHEA-COMP:14125"/>
        <dbReference type="ChEBI" id="CHEBI:15378"/>
        <dbReference type="ChEBI" id="CHEBI:17509"/>
        <dbReference type="ChEBI" id="CHEBI:55474"/>
        <dbReference type="ChEBI" id="CHEBI:59789"/>
        <dbReference type="ChEBI" id="CHEBI:64479"/>
        <dbReference type="ChEBI" id="CHEBI:138651"/>
        <dbReference type="EC" id="2.3.1.184"/>
    </reaction>
</comment>
<proteinExistence type="inferred from homology"/>
<evidence type="ECO:0000256" key="6">
    <source>
        <dbReference type="RuleBase" id="RU361135"/>
    </source>
</evidence>
<reference evidence="8" key="1">
    <citation type="journal article" date="2011" name="J. Bacteriol.">
        <title>Genome sequences of eight morphologically diverse alphaproteobacteria.</title>
        <authorList>
            <consortium name="US DOE Joint Genome Institute"/>
            <person name="Brown P.J."/>
            <person name="Kysela D.T."/>
            <person name="Buechlein A."/>
            <person name="Hemmerich C."/>
            <person name="Brun Y.V."/>
        </authorList>
    </citation>
    <scope>NUCLEOTIDE SEQUENCE [LARGE SCALE GENOMIC DNA]</scope>
    <source>
        <strain evidence="8">ATCC 17100 / ATH 3.1.1 / DSM 162 / LMG 4299</strain>
    </source>
</reference>
<comment type="similarity">
    <text evidence="5 6">Belongs to the autoinducer synthase family.</text>
</comment>
<keyword evidence="4 5" id="KW-0071">Autoinducer synthesis</keyword>
<dbReference type="EC" id="2.3.1.184" evidence="6"/>
<protein>
    <recommendedName>
        <fullName evidence="6">Acyl-homoserine-lactone synthase</fullName>
        <ecNumber evidence="6">2.3.1.184</ecNumber>
    </recommendedName>
    <alternativeName>
        <fullName evidence="6">Autoinducer synthesis protein</fullName>
    </alternativeName>
</protein>
<dbReference type="GO" id="GO:0009372">
    <property type="term" value="P:quorum sensing"/>
    <property type="evidence" value="ECO:0007669"/>
    <property type="project" value="UniProtKB-UniRule"/>
</dbReference>
<dbReference type="PRINTS" id="PR01549">
    <property type="entry name" value="AUTOINDCRSYN"/>
</dbReference>
<name>E3I7H5_RHOVT</name>
<gene>
    <name evidence="7" type="ordered locus">Rvan_2683</name>
</gene>
<dbReference type="PROSITE" id="PS51187">
    <property type="entry name" value="AUTOINDUCER_SYNTH_2"/>
    <property type="match status" value="1"/>
</dbReference>
<dbReference type="RefSeq" id="WP_013420269.1">
    <property type="nucleotide sequence ID" value="NC_014664.1"/>
</dbReference>
<dbReference type="GO" id="GO:0061579">
    <property type="term" value="F:N-acyl homoserine lactone synthase activity"/>
    <property type="evidence" value="ECO:0007669"/>
    <property type="project" value="UniProtKB-UniRule"/>
</dbReference>
<dbReference type="PANTHER" id="PTHR39322">
    <property type="entry name" value="ACYL-HOMOSERINE-LACTONE SYNTHASE"/>
    <property type="match status" value="1"/>
</dbReference>